<protein>
    <submittedName>
        <fullName evidence="1">Uncharacterized protein</fullName>
    </submittedName>
</protein>
<dbReference type="EMBL" id="JAEUBG010001046">
    <property type="protein sequence ID" value="KAH3687006.1"/>
    <property type="molecule type" value="Genomic_DNA"/>
</dbReference>
<evidence type="ECO:0000313" key="2">
    <source>
        <dbReference type="Proteomes" id="UP000774326"/>
    </source>
</evidence>
<dbReference type="Proteomes" id="UP000774326">
    <property type="component" value="Unassembled WGS sequence"/>
</dbReference>
<keyword evidence="2" id="KW-1185">Reference proteome</keyword>
<dbReference type="AlphaFoldDB" id="A0A9P8TQL0"/>
<organism evidence="1 2">
    <name type="scientific">Wickerhamomyces pijperi</name>
    <name type="common">Yeast</name>
    <name type="synonym">Pichia pijperi</name>
    <dbReference type="NCBI Taxonomy" id="599730"/>
    <lineage>
        <taxon>Eukaryota</taxon>
        <taxon>Fungi</taxon>
        <taxon>Dikarya</taxon>
        <taxon>Ascomycota</taxon>
        <taxon>Saccharomycotina</taxon>
        <taxon>Saccharomycetes</taxon>
        <taxon>Phaffomycetales</taxon>
        <taxon>Wickerhamomycetaceae</taxon>
        <taxon>Wickerhamomyces</taxon>
    </lineage>
</organism>
<proteinExistence type="predicted"/>
<sequence>MINNTWFHKHKYHDLIQESSGIDRIFAEFNDIIPMFYEPCLKDEFSQRMNSSETTGYTYHENFLQFNQYSNKTISEMYAYFKPAKKQSEPIFYDIEDVPREKYDKIRRLFNNVFYDVYLKDQQGELLKHLQVGYSSVLMYKHTQKCWLFGFMVNADHSHTEPNSFAAKATERCAYAISSYLTGDPMGLYLGKAPAT</sequence>
<reference evidence="1" key="1">
    <citation type="journal article" date="2021" name="Open Biol.">
        <title>Shared evolutionary footprints suggest mitochondrial oxidative damage underlies multiple complex I losses in fungi.</title>
        <authorList>
            <person name="Schikora-Tamarit M.A."/>
            <person name="Marcet-Houben M."/>
            <person name="Nosek J."/>
            <person name="Gabaldon T."/>
        </authorList>
    </citation>
    <scope>NUCLEOTIDE SEQUENCE</scope>
    <source>
        <strain evidence="1">CBS2887</strain>
    </source>
</reference>
<evidence type="ECO:0000313" key="1">
    <source>
        <dbReference type="EMBL" id="KAH3687006.1"/>
    </source>
</evidence>
<accession>A0A9P8TQL0</accession>
<reference evidence="1" key="2">
    <citation type="submission" date="2021-01" db="EMBL/GenBank/DDBJ databases">
        <authorList>
            <person name="Schikora-Tamarit M.A."/>
        </authorList>
    </citation>
    <scope>NUCLEOTIDE SEQUENCE</scope>
    <source>
        <strain evidence="1">CBS2887</strain>
    </source>
</reference>
<gene>
    <name evidence="1" type="ORF">WICPIJ_002031</name>
</gene>
<name>A0A9P8TQL0_WICPI</name>
<comment type="caution">
    <text evidence="1">The sequence shown here is derived from an EMBL/GenBank/DDBJ whole genome shotgun (WGS) entry which is preliminary data.</text>
</comment>